<protein>
    <submittedName>
        <fullName evidence="6">Aryl hydrocarbon receptor nuclear translocator-like protein 1</fullName>
    </submittedName>
</protein>
<dbReference type="Proteomes" id="UP000762676">
    <property type="component" value="Unassembled WGS sequence"/>
</dbReference>
<keyword evidence="4" id="KW-0539">Nucleus</keyword>
<organism evidence="6 7">
    <name type="scientific">Elysia marginata</name>
    <dbReference type="NCBI Taxonomy" id="1093978"/>
    <lineage>
        <taxon>Eukaryota</taxon>
        <taxon>Metazoa</taxon>
        <taxon>Spiralia</taxon>
        <taxon>Lophotrochozoa</taxon>
        <taxon>Mollusca</taxon>
        <taxon>Gastropoda</taxon>
        <taxon>Heterobranchia</taxon>
        <taxon>Euthyneura</taxon>
        <taxon>Panpulmonata</taxon>
        <taxon>Sacoglossa</taxon>
        <taxon>Placobranchoidea</taxon>
        <taxon>Plakobranchidae</taxon>
        <taxon>Elysia</taxon>
    </lineage>
</organism>
<dbReference type="GO" id="GO:0003677">
    <property type="term" value="F:DNA binding"/>
    <property type="evidence" value="ECO:0007669"/>
    <property type="project" value="UniProtKB-KW"/>
</dbReference>
<comment type="caution">
    <text evidence="6">The sequence shown here is derived from an EMBL/GenBank/DDBJ whole genome shotgun (WGS) entry which is preliminary data.</text>
</comment>
<evidence type="ECO:0000313" key="6">
    <source>
        <dbReference type="EMBL" id="GFR59526.1"/>
    </source>
</evidence>
<dbReference type="CDD" id="cd00130">
    <property type="entry name" value="PAS"/>
    <property type="match status" value="1"/>
</dbReference>
<sequence length="258" mass="29612">MLPVKTEYPAKPTHLCSGARRSFFCHMKSAGKVSSDLAGSMKIKKEFVETGYHRKRKSEQKNYKVIHCTGYLKSWSKAKIGMVEDGETDDCSILNCLVAVGREQPTFNPYQTEDSSHIKVRSLEYMSRYNTDGKFTYVDERATVILGYLPQELLGTSVYEYYHQDDILALGQVHRKVLSSKEKVETDVFRFKLKNGKFLHLKSKIFGFRNPWTKEVEYIVSTNTVVQMQEVTSSGQILDPTVFLAEDNDFQGIDMLRK</sequence>
<name>A0AAV4EGS7_9GAST</name>
<dbReference type="Gene3D" id="3.30.450.20">
    <property type="entry name" value="PAS domain"/>
    <property type="match status" value="2"/>
</dbReference>
<accession>A0AAV4EGS7</accession>
<evidence type="ECO:0000256" key="1">
    <source>
        <dbReference type="ARBA" id="ARBA00023015"/>
    </source>
</evidence>
<dbReference type="GO" id="GO:0005634">
    <property type="term" value="C:nucleus"/>
    <property type="evidence" value="ECO:0007669"/>
    <property type="project" value="InterPro"/>
</dbReference>
<dbReference type="NCBIfam" id="TIGR00229">
    <property type="entry name" value="sensory_box"/>
    <property type="match status" value="1"/>
</dbReference>
<dbReference type="GO" id="GO:0005667">
    <property type="term" value="C:transcription regulator complex"/>
    <property type="evidence" value="ECO:0007669"/>
    <property type="project" value="InterPro"/>
</dbReference>
<evidence type="ECO:0000256" key="4">
    <source>
        <dbReference type="ARBA" id="ARBA00023242"/>
    </source>
</evidence>
<dbReference type="InterPro" id="IPR001067">
    <property type="entry name" value="Nuc_translocat"/>
</dbReference>
<dbReference type="PANTHER" id="PTHR23042">
    <property type="entry name" value="CIRCADIAN PROTEIN CLOCK/ARNT/BMAL/PAS"/>
    <property type="match status" value="1"/>
</dbReference>
<dbReference type="SUPFAM" id="SSF55785">
    <property type="entry name" value="PYP-like sensor domain (PAS domain)"/>
    <property type="match status" value="1"/>
</dbReference>
<proteinExistence type="predicted"/>
<keyword evidence="7" id="KW-1185">Reference proteome</keyword>
<feature type="domain" description="PAS" evidence="5">
    <location>
        <begin position="130"/>
        <end position="181"/>
    </location>
</feature>
<keyword evidence="2" id="KW-0238">DNA-binding</keyword>
<dbReference type="PROSITE" id="PS50112">
    <property type="entry name" value="PAS"/>
    <property type="match status" value="1"/>
</dbReference>
<dbReference type="InterPro" id="IPR035965">
    <property type="entry name" value="PAS-like_dom_sf"/>
</dbReference>
<dbReference type="InterPro" id="IPR000014">
    <property type="entry name" value="PAS"/>
</dbReference>
<dbReference type="InterPro" id="IPR050933">
    <property type="entry name" value="Circadian_TF"/>
</dbReference>
<dbReference type="AlphaFoldDB" id="A0AAV4EGS7"/>
<reference evidence="6 7" key="1">
    <citation type="journal article" date="2021" name="Elife">
        <title>Chloroplast acquisition without the gene transfer in kleptoplastic sea slugs, Plakobranchus ocellatus.</title>
        <authorList>
            <person name="Maeda T."/>
            <person name="Takahashi S."/>
            <person name="Yoshida T."/>
            <person name="Shimamura S."/>
            <person name="Takaki Y."/>
            <person name="Nagai Y."/>
            <person name="Toyoda A."/>
            <person name="Suzuki Y."/>
            <person name="Arimoto A."/>
            <person name="Ishii H."/>
            <person name="Satoh N."/>
            <person name="Nishiyama T."/>
            <person name="Hasebe M."/>
            <person name="Maruyama T."/>
            <person name="Minagawa J."/>
            <person name="Obokata J."/>
            <person name="Shigenobu S."/>
        </authorList>
    </citation>
    <scope>NUCLEOTIDE SEQUENCE [LARGE SCALE GENOMIC DNA]</scope>
</reference>
<dbReference type="EMBL" id="BMAT01007188">
    <property type="protein sequence ID" value="GFR59526.1"/>
    <property type="molecule type" value="Genomic_DNA"/>
</dbReference>
<evidence type="ECO:0000256" key="3">
    <source>
        <dbReference type="ARBA" id="ARBA00023163"/>
    </source>
</evidence>
<dbReference type="SMART" id="SM00091">
    <property type="entry name" value="PAS"/>
    <property type="match status" value="1"/>
</dbReference>
<gene>
    <name evidence="6" type="ORF">ElyMa_003508700</name>
</gene>
<evidence type="ECO:0000313" key="7">
    <source>
        <dbReference type="Proteomes" id="UP000762676"/>
    </source>
</evidence>
<dbReference type="GO" id="GO:0003700">
    <property type="term" value="F:DNA-binding transcription factor activity"/>
    <property type="evidence" value="ECO:0007669"/>
    <property type="project" value="InterPro"/>
</dbReference>
<evidence type="ECO:0000259" key="5">
    <source>
        <dbReference type="PROSITE" id="PS50112"/>
    </source>
</evidence>
<keyword evidence="1" id="KW-0805">Transcription regulation</keyword>
<dbReference type="Pfam" id="PF14598">
    <property type="entry name" value="PAS_11"/>
    <property type="match status" value="1"/>
</dbReference>
<evidence type="ECO:0000256" key="2">
    <source>
        <dbReference type="ARBA" id="ARBA00023125"/>
    </source>
</evidence>
<dbReference type="PRINTS" id="PR00785">
    <property type="entry name" value="NCTRNSLOCATR"/>
</dbReference>
<keyword evidence="3" id="KW-0804">Transcription</keyword>
<dbReference type="GO" id="GO:0005737">
    <property type="term" value="C:cytoplasm"/>
    <property type="evidence" value="ECO:0007669"/>
    <property type="project" value="InterPro"/>
</dbReference>
<keyword evidence="6" id="KW-0675">Receptor</keyword>